<dbReference type="GeneID" id="30169839"/>
<reference evidence="2" key="1">
    <citation type="submission" date="2013-07" db="EMBL/GenBank/DDBJ databases">
        <title>The Genome Sequence of Cryptococcus pinus CBS10737.</title>
        <authorList>
            <consortium name="The Broad Institute Genome Sequencing Platform"/>
            <person name="Cuomo C."/>
            <person name="Litvintseva A."/>
            <person name="Chen Y."/>
            <person name="Heitman J."/>
            <person name="Sun S."/>
            <person name="Springer D."/>
            <person name="Dromer F."/>
            <person name="Young S.K."/>
            <person name="Zeng Q."/>
            <person name="Gargeya S."/>
            <person name="Fitzgerald M."/>
            <person name="Abouelleil A."/>
            <person name="Alvarado L."/>
            <person name="Berlin A.M."/>
            <person name="Chapman S.B."/>
            <person name="Dewar J."/>
            <person name="Goldberg J."/>
            <person name="Griggs A."/>
            <person name="Gujja S."/>
            <person name="Hansen M."/>
            <person name="Howarth C."/>
            <person name="Imamovic A."/>
            <person name="Larimer J."/>
            <person name="McCowan C."/>
            <person name="Murphy C."/>
            <person name="Pearson M."/>
            <person name="Priest M."/>
            <person name="Roberts A."/>
            <person name="Saif S."/>
            <person name="Shea T."/>
            <person name="Sykes S."/>
            <person name="Wortman J."/>
            <person name="Nusbaum C."/>
            <person name="Birren B."/>
        </authorList>
    </citation>
    <scope>NUCLEOTIDE SEQUENCE [LARGE SCALE GENOMIC DNA]</scope>
    <source>
        <strain evidence="2">CBS 10737</strain>
    </source>
</reference>
<protein>
    <submittedName>
        <fullName evidence="2">Uncharacterized protein</fullName>
    </submittedName>
</protein>
<evidence type="ECO:0000256" key="1">
    <source>
        <dbReference type="SAM" id="MobiDB-lite"/>
    </source>
</evidence>
<evidence type="ECO:0000313" key="2">
    <source>
        <dbReference type="EMBL" id="OCF52185.1"/>
    </source>
</evidence>
<feature type="region of interest" description="Disordered" evidence="1">
    <location>
        <begin position="61"/>
        <end position="93"/>
    </location>
</feature>
<feature type="region of interest" description="Disordered" evidence="1">
    <location>
        <begin position="145"/>
        <end position="168"/>
    </location>
</feature>
<feature type="compositionally biased region" description="Polar residues" evidence="1">
    <location>
        <begin position="146"/>
        <end position="155"/>
    </location>
</feature>
<dbReference type="AlphaFoldDB" id="A0A1B9I9H3"/>
<reference evidence="2" key="3">
    <citation type="submission" date="2016-07" db="EMBL/GenBank/DDBJ databases">
        <title>Evolution of pathogenesis and genome organization in the Tremellales.</title>
        <authorList>
            <person name="Cuomo C."/>
            <person name="Litvintseva A."/>
            <person name="Heitman J."/>
            <person name="Chen Y."/>
            <person name="Sun S."/>
            <person name="Springer D."/>
            <person name="Dromer F."/>
            <person name="Young S."/>
            <person name="Zeng Q."/>
            <person name="Chapman S."/>
            <person name="Gujja S."/>
            <person name="Saif S."/>
            <person name="Birren B."/>
        </authorList>
    </citation>
    <scope>NUCLEOTIDE SEQUENCE</scope>
    <source>
        <strain evidence="2">CBS 10737</strain>
    </source>
</reference>
<proteinExistence type="predicted"/>
<evidence type="ECO:0000313" key="4">
    <source>
        <dbReference type="Proteomes" id="UP000094020"/>
    </source>
</evidence>
<sequence>MSQPIPTSHKPRSLSITHAQIDSNSALLTPNGTPPHTAGHEHNGHFESKLQKLLSNFESGTHSFDRAERETPEERRMSFGSDIFPTPPSSRRPSFLTSLGISRPFAFTPTTSSPISSTPTTISGSQLNDNKEKEFHSIISRPNLENEFNSKSTPNIPHYYNNNEKEEKGNLPISINRSKTTSQINQQTKKQNGFINQKEINHNNIMISNGDKINPNEKRHFDPSREPKLLGLL</sequence>
<dbReference type="RefSeq" id="XP_019013404.1">
    <property type="nucleotide sequence ID" value="XM_019153243.1"/>
</dbReference>
<organism evidence="2">
    <name type="scientific">Kwoniella pini CBS 10737</name>
    <dbReference type="NCBI Taxonomy" id="1296096"/>
    <lineage>
        <taxon>Eukaryota</taxon>
        <taxon>Fungi</taxon>
        <taxon>Dikarya</taxon>
        <taxon>Basidiomycota</taxon>
        <taxon>Agaricomycotina</taxon>
        <taxon>Tremellomycetes</taxon>
        <taxon>Tremellales</taxon>
        <taxon>Cryptococcaceae</taxon>
        <taxon>Kwoniella</taxon>
    </lineage>
</organism>
<dbReference type="EMBL" id="CP144522">
    <property type="protein sequence ID" value="WWC69583.1"/>
    <property type="molecule type" value="Genomic_DNA"/>
</dbReference>
<feature type="compositionally biased region" description="Basic and acidic residues" evidence="1">
    <location>
        <begin position="214"/>
        <end position="233"/>
    </location>
</feature>
<dbReference type="Proteomes" id="UP000094020">
    <property type="component" value="Chromosome 4"/>
</dbReference>
<reference evidence="3" key="2">
    <citation type="submission" date="2013-07" db="EMBL/GenBank/DDBJ databases">
        <authorList>
            <consortium name="The Broad Institute Genome Sequencing Platform"/>
            <person name="Cuomo C."/>
            <person name="Litvintseva A."/>
            <person name="Chen Y."/>
            <person name="Heitman J."/>
            <person name="Sun S."/>
            <person name="Springer D."/>
            <person name="Dromer F."/>
            <person name="Young S.K."/>
            <person name="Zeng Q."/>
            <person name="Gargeya S."/>
            <person name="Fitzgerald M."/>
            <person name="Abouelleil A."/>
            <person name="Alvarado L."/>
            <person name="Berlin A.M."/>
            <person name="Chapman S.B."/>
            <person name="Dewar J."/>
            <person name="Goldberg J."/>
            <person name="Griggs A."/>
            <person name="Gujja S."/>
            <person name="Hansen M."/>
            <person name="Howarth C."/>
            <person name="Imamovic A."/>
            <person name="Larimer J."/>
            <person name="McCowan C."/>
            <person name="Murphy C."/>
            <person name="Pearson M."/>
            <person name="Priest M."/>
            <person name="Roberts A."/>
            <person name="Saif S."/>
            <person name="Shea T."/>
            <person name="Sykes S."/>
            <person name="Wortman J."/>
            <person name="Nusbaum C."/>
            <person name="Birren B."/>
        </authorList>
    </citation>
    <scope>NUCLEOTIDE SEQUENCE</scope>
    <source>
        <strain evidence="3">CBS 10737</strain>
    </source>
</reference>
<reference evidence="3" key="4">
    <citation type="submission" date="2024-02" db="EMBL/GenBank/DDBJ databases">
        <title>Comparative genomics of Cryptococcus and Kwoniella reveals pathogenesis evolution and contrasting modes of karyotype evolution via chromosome fusion or intercentromeric recombination.</title>
        <authorList>
            <person name="Coelho M.A."/>
            <person name="David-Palma M."/>
            <person name="Shea T."/>
            <person name="Bowers K."/>
            <person name="McGinley-Smith S."/>
            <person name="Mohammad A.W."/>
            <person name="Gnirke A."/>
            <person name="Yurkov A.M."/>
            <person name="Nowrousian M."/>
            <person name="Sun S."/>
            <person name="Cuomo C.A."/>
            <person name="Heitman J."/>
        </authorList>
    </citation>
    <scope>NUCLEOTIDE SEQUENCE</scope>
    <source>
        <strain evidence="3">CBS 10737</strain>
    </source>
</reference>
<evidence type="ECO:0000313" key="3">
    <source>
        <dbReference type="EMBL" id="WWC69583.1"/>
    </source>
</evidence>
<keyword evidence="4" id="KW-1185">Reference proteome</keyword>
<dbReference type="KEGG" id="kpin:30169839"/>
<feature type="region of interest" description="Disordered" evidence="1">
    <location>
        <begin position="23"/>
        <end position="43"/>
    </location>
</feature>
<name>A0A1B9I9H3_9TREE</name>
<dbReference type="OrthoDB" id="2574059at2759"/>
<dbReference type="EMBL" id="KI894008">
    <property type="protein sequence ID" value="OCF52185.1"/>
    <property type="molecule type" value="Genomic_DNA"/>
</dbReference>
<gene>
    <name evidence="2" type="ORF">I206_01470</name>
    <name evidence="3" type="ORF">I206_103526</name>
</gene>
<accession>A0A1B9I9H3</accession>
<feature type="compositionally biased region" description="Basic and acidic residues" evidence="1">
    <location>
        <begin position="63"/>
        <end position="77"/>
    </location>
</feature>
<feature type="region of interest" description="Disordered" evidence="1">
    <location>
        <begin position="209"/>
        <end position="233"/>
    </location>
</feature>